<reference evidence="2 3" key="1">
    <citation type="journal article" date="2019" name="Sci. Rep.">
        <title>Orb-weaving spider Araneus ventricosus genome elucidates the spidroin gene catalogue.</title>
        <authorList>
            <person name="Kono N."/>
            <person name="Nakamura H."/>
            <person name="Ohtoshi R."/>
            <person name="Moran D.A.P."/>
            <person name="Shinohara A."/>
            <person name="Yoshida Y."/>
            <person name="Fujiwara M."/>
            <person name="Mori M."/>
            <person name="Tomita M."/>
            <person name="Arakawa K."/>
        </authorList>
    </citation>
    <scope>NUCLEOTIDE SEQUENCE [LARGE SCALE GENOMIC DNA]</scope>
</reference>
<comment type="caution">
    <text evidence="2">The sequence shown here is derived from an EMBL/GenBank/DDBJ whole genome shotgun (WGS) entry which is preliminary data.</text>
</comment>
<dbReference type="OrthoDB" id="10060618at2759"/>
<evidence type="ECO:0000259" key="1">
    <source>
        <dbReference type="Pfam" id="PF20700"/>
    </source>
</evidence>
<sequence length="112" mass="12720">MDSKTFNRCVKNVCQQNKDVDFQMFQLSRNAVRDARIRKNSNLQKPAVLDISVSFDETWQKRGYTSNLGVGCVIDILTGIVDVESLSKYCHECVISARDLKKNSVGFNIWLG</sequence>
<evidence type="ECO:0000313" key="3">
    <source>
        <dbReference type="Proteomes" id="UP000499080"/>
    </source>
</evidence>
<dbReference type="EMBL" id="BGPR01073579">
    <property type="protein sequence ID" value="GBO46121.1"/>
    <property type="molecule type" value="Genomic_DNA"/>
</dbReference>
<feature type="domain" description="Mutator-like transposase" evidence="1">
    <location>
        <begin position="1"/>
        <end position="98"/>
    </location>
</feature>
<evidence type="ECO:0000313" key="2">
    <source>
        <dbReference type="EMBL" id="GBO46121.1"/>
    </source>
</evidence>
<dbReference type="Proteomes" id="UP000499080">
    <property type="component" value="Unassembled WGS sequence"/>
</dbReference>
<organism evidence="2 3">
    <name type="scientific">Araneus ventricosus</name>
    <name type="common">Orbweaver spider</name>
    <name type="synonym">Epeira ventricosa</name>
    <dbReference type="NCBI Taxonomy" id="182803"/>
    <lineage>
        <taxon>Eukaryota</taxon>
        <taxon>Metazoa</taxon>
        <taxon>Ecdysozoa</taxon>
        <taxon>Arthropoda</taxon>
        <taxon>Chelicerata</taxon>
        <taxon>Arachnida</taxon>
        <taxon>Araneae</taxon>
        <taxon>Araneomorphae</taxon>
        <taxon>Entelegynae</taxon>
        <taxon>Araneoidea</taxon>
        <taxon>Araneidae</taxon>
        <taxon>Araneus</taxon>
    </lineage>
</organism>
<protein>
    <recommendedName>
        <fullName evidence="1">Mutator-like transposase domain-containing protein</fullName>
    </recommendedName>
</protein>
<keyword evidence="3" id="KW-1185">Reference proteome</keyword>
<proteinExistence type="predicted"/>
<name>A0A4Y2X956_ARAVE</name>
<dbReference type="AlphaFoldDB" id="A0A4Y2X956"/>
<dbReference type="Pfam" id="PF20700">
    <property type="entry name" value="Mutator"/>
    <property type="match status" value="1"/>
</dbReference>
<accession>A0A4Y2X956</accession>
<gene>
    <name evidence="2" type="ORF">AVEN_258640_1</name>
</gene>
<dbReference type="InterPro" id="IPR049012">
    <property type="entry name" value="Mutator_transp_dom"/>
</dbReference>